<comment type="caution">
    <text evidence="2">The sequence shown here is derived from an EMBL/GenBank/DDBJ whole genome shotgun (WGS) entry which is preliminary data.</text>
</comment>
<feature type="region of interest" description="Disordered" evidence="1">
    <location>
        <begin position="173"/>
        <end position="193"/>
    </location>
</feature>
<protein>
    <submittedName>
        <fullName evidence="2">Uncharacterized protein</fullName>
    </submittedName>
</protein>
<name>A0A7J8LYD3_9ROSI</name>
<accession>A0A7J8LYD3</accession>
<evidence type="ECO:0000313" key="2">
    <source>
        <dbReference type="EMBL" id="MBA0557454.1"/>
    </source>
</evidence>
<dbReference type="Proteomes" id="UP000593572">
    <property type="component" value="Unassembled WGS sequence"/>
</dbReference>
<dbReference type="EMBL" id="JABEZX010000006">
    <property type="protein sequence ID" value="MBA0557454.1"/>
    <property type="molecule type" value="Genomic_DNA"/>
</dbReference>
<gene>
    <name evidence="2" type="ORF">Golob_014523</name>
</gene>
<evidence type="ECO:0000313" key="3">
    <source>
        <dbReference type="Proteomes" id="UP000593572"/>
    </source>
</evidence>
<proteinExistence type="predicted"/>
<reference evidence="2 3" key="1">
    <citation type="journal article" date="2019" name="Genome Biol. Evol.">
        <title>Insights into the evolution of the New World diploid cottons (Gossypium, subgenus Houzingenia) based on genome sequencing.</title>
        <authorList>
            <person name="Grover C.E."/>
            <person name="Arick M.A. 2nd"/>
            <person name="Thrash A."/>
            <person name="Conover J.L."/>
            <person name="Sanders W.S."/>
            <person name="Peterson D.G."/>
            <person name="Frelichowski J.E."/>
            <person name="Scheffler J.A."/>
            <person name="Scheffler B.E."/>
            <person name="Wendel J.F."/>
        </authorList>
    </citation>
    <scope>NUCLEOTIDE SEQUENCE [LARGE SCALE GENOMIC DNA]</scope>
    <source>
        <strain evidence="2">157</strain>
        <tissue evidence="2">Leaf</tissue>
    </source>
</reference>
<organism evidence="2 3">
    <name type="scientific">Gossypium lobatum</name>
    <dbReference type="NCBI Taxonomy" id="34289"/>
    <lineage>
        <taxon>Eukaryota</taxon>
        <taxon>Viridiplantae</taxon>
        <taxon>Streptophyta</taxon>
        <taxon>Embryophyta</taxon>
        <taxon>Tracheophyta</taxon>
        <taxon>Spermatophyta</taxon>
        <taxon>Magnoliopsida</taxon>
        <taxon>eudicotyledons</taxon>
        <taxon>Gunneridae</taxon>
        <taxon>Pentapetalae</taxon>
        <taxon>rosids</taxon>
        <taxon>malvids</taxon>
        <taxon>Malvales</taxon>
        <taxon>Malvaceae</taxon>
        <taxon>Malvoideae</taxon>
        <taxon>Gossypium</taxon>
    </lineage>
</organism>
<keyword evidence="3" id="KW-1185">Reference proteome</keyword>
<evidence type="ECO:0000256" key="1">
    <source>
        <dbReference type="SAM" id="MobiDB-lite"/>
    </source>
</evidence>
<sequence length="193" mass="22767">MKEQLKDTRAEYIVIIFYKPQYFMQNGPATQLGSFPSAWIHRTYFSEVNSNPYNYKDLQKYLCQINRIIPSDIWPLGDALAPWDLRIEPPTPYQEQLKKALEDYQSNIPDLKELSEDYPWFCSNARENTPAWTDSQERTSPMDVERNYNSSHDSLEQKLKQLETKCYRAKEENANKIEELNLTSDISTDYESD</sequence>
<dbReference type="AlphaFoldDB" id="A0A7J8LYD3"/>